<gene>
    <name evidence="2" type="ORF">RJT34_07082</name>
</gene>
<dbReference type="EMBL" id="JAYKXN010000002">
    <property type="protein sequence ID" value="KAK7309936.1"/>
    <property type="molecule type" value="Genomic_DNA"/>
</dbReference>
<accession>A0AAN9PTC8</accession>
<keyword evidence="3" id="KW-1185">Reference proteome</keyword>
<organism evidence="2 3">
    <name type="scientific">Clitoria ternatea</name>
    <name type="common">Butterfly pea</name>
    <dbReference type="NCBI Taxonomy" id="43366"/>
    <lineage>
        <taxon>Eukaryota</taxon>
        <taxon>Viridiplantae</taxon>
        <taxon>Streptophyta</taxon>
        <taxon>Embryophyta</taxon>
        <taxon>Tracheophyta</taxon>
        <taxon>Spermatophyta</taxon>
        <taxon>Magnoliopsida</taxon>
        <taxon>eudicotyledons</taxon>
        <taxon>Gunneridae</taxon>
        <taxon>Pentapetalae</taxon>
        <taxon>rosids</taxon>
        <taxon>fabids</taxon>
        <taxon>Fabales</taxon>
        <taxon>Fabaceae</taxon>
        <taxon>Papilionoideae</taxon>
        <taxon>50 kb inversion clade</taxon>
        <taxon>NPAAA clade</taxon>
        <taxon>indigoferoid/millettioid clade</taxon>
        <taxon>Phaseoleae</taxon>
        <taxon>Clitoria</taxon>
    </lineage>
</organism>
<feature type="chain" id="PRO_5042899533" description="Secreted protein" evidence="1">
    <location>
        <begin position="18"/>
        <end position="136"/>
    </location>
</feature>
<feature type="signal peptide" evidence="1">
    <location>
        <begin position="1"/>
        <end position="17"/>
    </location>
</feature>
<sequence>MCCWVVAFPVFSSTLFCASIEKKEEEEEDGADGGGWIGPIGFPRRWGFLPHLFGLFRFHHFHSLRYRLLQQRQGRLLIPHTIPGPRSSFLIQFFYCSNLFSGLFCILDSDYELRTISITITGLGFGFFPPSHPSLC</sequence>
<protein>
    <recommendedName>
        <fullName evidence="4">Secreted protein</fullName>
    </recommendedName>
</protein>
<dbReference type="Proteomes" id="UP001359559">
    <property type="component" value="Unassembled WGS sequence"/>
</dbReference>
<evidence type="ECO:0000313" key="2">
    <source>
        <dbReference type="EMBL" id="KAK7309936.1"/>
    </source>
</evidence>
<dbReference type="AlphaFoldDB" id="A0AAN9PTC8"/>
<reference evidence="2 3" key="1">
    <citation type="submission" date="2024-01" db="EMBL/GenBank/DDBJ databases">
        <title>The genomes of 5 underutilized Papilionoideae crops provide insights into root nodulation and disease resistance.</title>
        <authorList>
            <person name="Yuan L."/>
        </authorList>
    </citation>
    <scope>NUCLEOTIDE SEQUENCE [LARGE SCALE GENOMIC DNA]</scope>
    <source>
        <strain evidence="2">LY-2023</strain>
        <tissue evidence="2">Leaf</tissue>
    </source>
</reference>
<keyword evidence="1" id="KW-0732">Signal</keyword>
<proteinExistence type="predicted"/>
<evidence type="ECO:0000313" key="3">
    <source>
        <dbReference type="Proteomes" id="UP001359559"/>
    </source>
</evidence>
<comment type="caution">
    <text evidence="2">The sequence shown here is derived from an EMBL/GenBank/DDBJ whole genome shotgun (WGS) entry which is preliminary data.</text>
</comment>
<evidence type="ECO:0000256" key="1">
    <source>
        <dbReference type="SAM" id="SignalP"/>
    </source>
</evidence>
<name>A0AAN9PTC8_CLITE</name>
<evidence type="ECO:0008006" key="4">
    <source>
        <dbReference type="Google" id="ProtNLM"/>
    </source>
</evidence>